<gene>
    <name evidence="1" type="ORF">COX22_01525</name>
</gene>
<accession>A0A2G9ZLC7</accession>
<comment type="caution">
    <text evidence="1">The sequence shown here is derived from an EMBL/GenBank/DDBJ whole genome shotgun (WGS) entry which is preliminary data.</text>
</comment>
<evidence type="ECO:0000313" key="2">
    <source>
        <dbReference type="Proteomes" id="UP000230729"/>
    </source>
</evidence>
<dbReference type="AlphaFoldDB" id="A0A2G9ZLC7"/>
<proteinExistence type="predicted"/>
<dbReference type="Proteomes" id="UP000230729">
    <property type="component" value="Unassembled WGS sequence"/>
</dbReference>
<protein>
    <submittedName>
        <fullName evidence="1">Uncharacterized protein</fullName>
    </submittedName>
</protein>
<dbReference type="EMBL" id="PCSD01000031">
    <property type="protein sequence ID" value="PIP33979.1"/>
    <property type="molecule type" value="Genomic_DNA"/>
</dbReference>
<sequence length="365" mass="38902">MKNKKFRKIAVSLLIFSMVGIYGYFPLLRSAAAVDSIMQAKDTISDSDAGVVATHTFTFTTGTTTPTGGYWLIDFNNVVNGFSGQATGSLSCAYGAANIDEDAYADGQVFCRMTAPLAATTTQVAISDVTNPMPGSEGVKYIWVYLYDASGTVLERVQLAVFIIQDVLVTARVDSFLNFTINGVAADAKTVNGVNCDETTTATNTPFGTLVINATTTVCQRLNVTTNATEGYVVTVHQDHELLSDGGANINSFNNSPDNTGSSTPEIWQHPKNILDTYNTYGHMGLTSDDDDGVLLGNDYYQGGAAYYVGLNSTDPVAIMAHDGPSDGTTQNIGESFVAYSVQVASLQEAGDYESTLTYICTPTF</sequence>
<organism evidence="1 2">
    <name type="scientific">Candidatus Falkowbacteria bacterium CG23_combo_of_CG06-09_8_20_14_all_49_15</name>
    <dbReference type="NCBI Taxonomy" id="1974572"/>
    <lineage>
        <taxon>Bacteria</taxon>
        <taxon>Candidatus Falkowiibacteriota</taxon>
    </lineage>
</organism>
<name>A0A2G9ZLC7_9BACT</name>
<reference evidence="1 2" key="1">
    <citation type="submission" date="2017-09" db="EMBL/GenBank/DDBJ databases">
        <title>Depth-based differentiation of microbial function through sediment-hosted aquifers and enrichment of novel symbionts in the deep terrestrial subsurface.</title>
        <authorList>
            <person name="Probst A.J."/>
            <person name="Ladd B."/>
            <person name="Jarett J.K."/>
            <person name="Geller-Mcgrath D.E."/>
            <person name="Sieber C.M."/>
            <person name="Emerson J.B."/>
            <person name="Anantharaman K."/>
            <person name="Thomas B.C."/>
            <person name="Malmstrom R."/>
            <person name="Stieglmeier M."/>
            <person name="Klingl A."/>
            <person name="Woyke T."/>
            <person name="Ryan C.M."/>
            <person name="Banfield J.F."/>
        </authorList>
    </citation>
    <scope>NUCLEOTIDE SEQUENCE [LARGE SCALE GENOMIC DNA]</scope>
    <source>
        <strain evidence="1">CG23_combo_of_CG06-09_8_20_14_all_49_15</strain>
    </source>
</reference>
<evidence type="ECO:0000313" key="1">
    <source>
        <dbReference type="EMBL" id="PIP33979.1"/>
    </source>
</evidence>